<dbReference type="SUPFAM" id="SSF53474">
    <property type="entry name" value="alpha/beta-Hydrolases"/>
    <property type="match status" value="1"/>
</dbReference>
<evidence type="ECO:0000256" key="3">
    <source>
        <dbReference type="ARBA" id="ARBA00022963"/>
    </source>
</evidence>
<reference evidence="7" key="1">
    <citation type="journal article" date="2023" name="Commun. Biol.">
        <title>Genome analysis of Parmales, the sister group of diatoms, reveals the evolutionary specialization of diatoms from phago-mixotrophs to photoautotrophs.</title>
        <authorList>
            <person name="Ban H."/>
            <person name="Sato S."/>
            <person name="Yoshikawa S."/>
            <person name="Yamada K."/>
            <person name="Nakamura Y."/>
            <person name="Ichinomiya M."/>
            <person name="Sato N."/>
            <person name="Blanc-Mathieu R."/>
            <person name="Endo H."/>
            <person name="Kuwata A."/>
            <person name="Ogata H."/>
        </authorList>
    </citation>
    <scope>NUCLEOTIDE SEQUENCE [LARGE SCALE GENOMIC DNA]</scope>
</reference>
<evidence type="ECO:0000256" key="4">
    <source>
        <dbReference type="ARBA" id="ARBA00023098"/>
    </source>
</evidence>
<dbReference type="InterPro" id="IPR029058">
    <property type="entry name" value="AB_hydrolase_fold"/>
</dbReference>
<comment type="caution">
    <text evidence="6">The sequence shown here is derived from an EMBL/GenBank/DDBJ whole genome shotgun (WGS) entry which is preliminary data.</text>
</comment>
<sequence length="466" mass="51089">MSVINVPHAIINGLALSAPFFTTAPSILFAVAAVHVAYYRVFQQVMVSILLTSISFWSLLPYPSIVKFALTVLTLAGYLFTTVIFPPLQLPKPTGPHAVGVIDTFWKKSDMFKSKFSNEEYVIIRILYPAEAGSGETTEIPYQPLGSAICNQLMAFGAPGPLKKLGGLLHYWLLITVPFHKNAALISGKGELPVVVYSHGLGGSSSLYSYQAGQLASHGYVTILVEHSDGSSLLSKSKDGRIIEHEMSMYPLRETEQGAWDTPPYVKQRREQLEVRVHEVIEAAKYATTSLPLTDRFKGRLNVKKGVHLVGHSFGGATVLSAAARHSKLVKSVVAHDPAVDWMTDDSRFNLLKDSGHDGSGGYEEFEEEAVGLESIPTMMMYCDDWVKTGFGHNFVTIDRLNNGAICGKGSKGVIMNAMHHFEFSDNCLIQPIWLSKALNFSGPDPEGRAADTARVTIEFLEEHKA</sequence>
<evidence type="ECO:0000313" key="6">
    <source>
        <dbReference type="EMBL" id="GMH51836.1"/>
    </source>
</evidence>
<name>A0A9W6ZGQ5_9STRA</name>
<dbReference type="PANTHER" id="PTHR10272">
    <property type="entry name" value="PLATELET-ACTIVATING FACTOR ACETYLHYDROLASE"/>
    <property type="match status" value="1"/>
</dbReference>
<accession>A0A9W6ZGQ5</accession>
<keyword evidence="2" id="KW-0378">Hydrolase</keyword>
<dbReference type="PANTHER" id="PTHR10272:SF0">
    <property type="entry name" value="PLATELET-ACTIVATING FACTOR ACETYLHYDROLASE"/>
    <property type="match status" value="1"/>
</dbReference>
<evidence type="ECO:0000256" key="2">
    <source>
        <dbReference type="ARBA" id="ARBA00022801"/>
    </source>
</evidence>
<dbReference type="Gene3D" id="3.40.50.1820">
    <property type="entry name" value="alpha/beta hydrolase"/>
    <property type="match status" value="1"/>
</dbReference>
<proteinExistence type="predicted"/>
<keyword evidence="5" id="KW-1133">Transmembrane helix</keyword>
<keyword evidence="3" id="KW-0442">Lipid degradation</keyword>
<evidence type="ECO:0000256" key="5">
    <source>
        <dbReference type="SAM" id="Phobius"/>
    </source>
</evidence>
<feature type="transmembrane region" description="Helical" evidence="5">
    <location>
        <begin position="68"/>
        <end position="88"/>
    </location>
</feature>
<gene>
    <name evidence="6" type="ORF">TL16_g01098</name>
</gene>
<keyword evidence="4" id="KW-0443">Lipid metabolism</keyword>
<dbReference type="Proteomes" id="UP001162640">
    <property type="component" value="Unassembled WGS sequence"/>
</dbReference>
<dbReference type="AlphaFoldDB" id="A0A9W6ZGQ5"/>
<dbReference type="EC" id="3.1.1.47" evidence="1"/>
<dbReference type="GO" id="GO:0016042">
    <property type="term" value="P:lipid catabolic process"/>
    <property type="evidence" value="ECO:0007669"/>
    <property type="project" value="UniProtKB-KW"/>
</dbReference>
<feature type="transmembrane region" description="Helical" evidence="5">
    <location>
        <begin position="20"/>
        <end position="38"/>
    </location>
</feature>
<keyword evidence="5" id="KW-0812">Transmembrane</keyword>
<protein>
    <recommendedName>
        <fullName evidence="1">1-alkyl-2-acetylglycerophosphocholine esterase</fullName>
        <ecNumber evidence="1">3.1.1.47</ecNumber>
    </recommendedName>
</protein>
<evidence type="ECO:0000313" key="7">
    <source>
        <dbReference type="Proteomes" id="UP001162640"/>
    </source>
</evidence>
<evidence type="ECO:0000256" key="1">
    <source>
        <dbReference type="ARBA" id="ARBA00013201"/>
    </source>
</evidence>
<feature type="transmembrane region" description="Helical" evidence="5">
    <location>
        <begin position="45"/>
        <end position="62"/>
    </location>
</feature>
<dbReference type="Pfam" id="PF03403">
    <property type="entry name" value="PAF-AH_p_II"/>
    <property type="match status" value="1"/>
</dbReference>
<dbReference type="EMBL" id="BLQM01000023">
    <property type="protein sequence ID" value="GMH51836.1"/>
    <property type="molecule type" value="Genomic_DNA"/>
</dbReference>
<organism evidence="6 7">
    <name type="scientific">Triparma laevis f. inornata</name>
    <dbReference type="NCBI Taxonomy" id="1714386"/>
    <lineage>
        <taxon>Eukaryota</taxon>
        <taxon>Sar</taxon>
        <taxon>Stramenopiles</taxon>
        <taxon>Ochrophyta</taxon>
        <taxon>Bolidophyceae</taxon>
        <taxon>Parmales</taxon>
        <taxon>Triparmaceae</taxon>
        <taxon>Triparma</taxon>
    </lineage>
</organism>
<keyword evidence="5" id="KW-0472">Membrane</keyword>
<dbReference type="GO" id="GO:0003847">
    <property type="term" value="F:1-alkyl-2-acetylglycerophosphocholine esterase activity"/>
    <property type="evidence" value="ECO:0007669"/>
    <property type="project" value="UniProtKB-EC"/>
</dbReference>